<feature type="transmembrane region" description="Helical" evidence="9">
    <location>
        <begin position="1107"/>
        <end position="1129"/>
    </location>
</feature>
<gene>
    <name evidence="13" type="primary">LOC101863573</name>
</gene>
<evidence type="ECO:0000256" key="9">
    <source>
        <dbReference type="SAM" id="Phobius"/>
    </source>
</evidence>
<feature type="domain" description="ABC transmembrane type-1" evidence="11">
    <location>
        <begin position="1061"/>
        <end position="1349"/>
    </location>
</feature>
<feature type="transmembrane region" description="Helical" evidence="9">
    <location>
        <begin position="145"/>
        <end position="162"/>
    </location>
</feature>
<name>A0ABM0ZWT2_APLCA</name>
<feature type="domain" description="ABC transporter" evidence="10">
    <location>
        <begin position="1386"/>
        <end position="1620"/>
    </location>
</feature>
<evidence type="ECO:0000256" key="7">
    <source>
        <dbReference type="ARBA" id="ARBA00023136"/>
    </source>
</evidence>
<evidence type="ECO:0000256" key="6">
    <source>
        <dbReference type="ARBA" id="ARBA00022989"/>
    </source>
</evidence>
<feature type="compositionally biased region" description="Acidic residues" evidence="8">
    <location>
        <begin position="956"/>
        <end position="968"/>
    </location>
</feature>
<feature type="domain" description="ABC transporter" evidence="10">
    <location>
        <begin position="689"/>
        <end position="913"/>
    </location>
</feature>
<feature type="transmembrane region" description="Helical" evidence="9">
    <location>
        <begin position="174"/>
        <end position="195"/>
    </location>
</feature>
<keyword evidence="6 9" id="KW-1133">Transmembrane helix</keyword>
<evidence type="ECO:0000259" key="11">
    <source>
        <dbReference type="PROSITE" id="PS50929"/>
    </source>
</evidence>
<dbReference type="InterPro" id="IPR050173">
    <property type="entry name" value="ABC_transporter_C-like"/>
</dbReference>
<feature type="transmembrane region" description="Helical" evidence="9">
    <location>
        <begin position="644"/>
        <end position="661"/>
    </location>
</feature>
<keyword evidence="3 9" id="KW-0812">Transmembrane</keyword>
<feature type="transmembrane region" description="Helical" evidence="9">
    <location>
        <begin position="1291"/>
        <end position="1312"/>
    </location>
</feature>
<dbReference type="InterPro" id="IPR003593">
    <property type="entry name" value="AAA+_ATPase"/>
</dbReference>
<keyword evidence="5" id="KW-0067">ATP-binding</keyword>
<proteinExistence type="predicted"/>
<dbReference type="SUPFAM" id="SSF52540">
    <property type="entry name" value="P-loop containing nucleoside triphosphate hydrolases"/>
    <property type="match status" value="2"/>
</dbReference>
<comment type="subcellular location">
    <subcellularLocation>
        <location evidence="1">Membrane</location>
    </subcellularLocation>
</comment>
<feature type="transmembrane region" description="Helical" evidence="9">
    <location>
        <begin position="405"/>
        <end position="424"/>
    </location>
</feature>
<dbReference type="CDD" id="cd03250">
    <property type="entry name" value="ABCC_MRP_domain1"/>
    <property type="match status" value="1"/>
</dbReference>
<dbReference type="PROSITE" id="PS00211">
    <property type="entry name" value="ABC_TRANSPORTER_1"/>
    <property type="match status" value="2"/>
</dbReference>
<sequence>MQSIKISMTKKRNKNIIQYYTTNSKTCYTVQKQNHIYIGRLQRSPSGRDELTRFRKEPLLRRCRNEDPACSPVAETLYFLPLKELCCAGLMITESAYIGQLVQGHWDETPSSLVYASSMKLASFGLLLPVIFLEWRKCRRQSPGLLLFFLLLLLTHIVPLYSNIILEVYEEETSLFVTFAVNYVAILTGTVLHCFNSRIKAWEVQSPEEGASILSKVTMWWTTSLIISGYKKPLTENDVYPLSTKIRCGTVFPHFLHHLDKEIQKCWQKQSALERAPGNKGLVDYKKARGADLAQKKTKAVSNGEVLDDECGKGDSSAEKDRDVSEKLLDDDEITVEIRTGSTKSGSAETGAGSAFLWKVIFRTFYRSVIFCSVMALIATFFSVMGPLLVKYLILFISDKEAQSWHGYLLAVALFSTFGIAHILSEFFYYQCNKFAVTVNTSILSAVYQKSLRLSSEARQSTSAGAVIQLISSDSNSIWGLCNEMFMLLQCILQFSVGVALVYQAMGVAVFAGLSVLAVLFVIKSITLRKHAQLDQIMKKQADKRLKVITEVLSGIKVLKLYSWNAAFKRLISEIREVELTALFKFDMLGLVITYSWTGAIFWMVFFIFVTHVLVEDDHRLDAATVFVTMAYCTFIRQAVNKSAYVFGFIVTGIVSAKRIGKFLLLKEVTNTEVQGDPANATLPPGVALQITNGQFSWDRSKAPTLNNINLKVLEGSLTAVVGMIGSGKSSLISAMLQEMSILFGTVESKGTTAYVPQEAWIQNDTVKNNILFGSEFDEELYSKVIGACALEPDLAVLPAGDHTEIGERGVNLSGGQKQRISLARATYQQCDLYLMDDPLSAVDSHVGRHIFQNLVGPGGLLKDKTRVMVTHGLHWLTEVDQVVVMTAGQVTEQGSLEQLMQHHGPFAQFLSQYVQQQQQQQPEQQQQQLESGSGDNVQASADEVCGRESSVSVQDAEEEAAELDGDSSEEIRQKLFQRLISVQSSSSEVDEAVGLDAATGTNRNASEVTAFGHTEKDLVKHETEDESSRLIAEEELAHGRVEWSVYAALYRTMGVVPMTIMVLLYISYFVFDLADGFWLTFWVDDPVLSNVSLPGDSELRREGNNYYITTYAMWGILETVVIVVYSVIKAFRHKIFSQSVHADMLDSVLYSPIQFFETTPMGRILARFSKDINVMDMTLFLFIEIWLHSCIGILCILITIVINLPIFLAAAVPIICLFYVLERFYLPTSCQLRRLQSKWLSPVFNHVSESLAGVSVIRALGQEGRFIHLAEDKIDFSQRFKLAAYACERWLSVWLGLLSDVLILCTGVLAVTYRDELTPGLTGLCLSMALIITDQMQLQVRIASMLEMDIVSLERTLQYSNLPSEASKYQMKSDCSRSWPESGNIEFQKVSLRYRPGLDPVLKELTFSIQDGEKIGIVGRTGAGKSSLLIALFRLIEPSAGTVFIDGVDTTKVSLSDLRRHLTILPQDPVLFSGTLWMNLDPLGWFPNTAAEQALRNSHFCNKNSGMSCDLQFAVEEGGENLSVGQRQLVCLARALLRQPKILVLDEATAAVDMETDELIQKTIREEFKSCTVLTIAHRLHTILDYDKVMVLDRGQLVEFDTPASLLADTQSQFYQMAKESRIV</sequence>
<dbReference type="Gene3D" id="1.20.1560.10">
    <property type="entry name" value="ABC transporter type 1, transmembrane domain"/>
    <property type="match status" value="2"/>
</dbReference>
<dbReference type="CDD" id="cd03244">
    <property type="entry name" value="ABCC_MRP_domain2"/>
    <property type="match status" value="1"/>
</dbReference>
<feature type="transmembrane region" description="Helical" evidence="9">
    <location>
        <begin position="485"/>
        <end position="503"/>
    </location>
</feature>
<dbReference type="SMART" id="SM00382">
    <property type="entry name" value="AAA"/>
    <property type="match status" value="2"/>
</dbReference>
<reference evidence="13" key="1">
    <citation type="submission" date="2025-08" db="UniProtKB">
        <authorList>
            <consortium name="RefSeq"/>
        </authorList>
    </citation>
    <scope>IDENTIFICATION</scope>
</reference>
<dbReference type="InterPro" id="IPR011527">
    <property type="entry name" value="ABC1_TM_dom"/>
</dbReference>
<evidence type="ECO:0000313" key="12">
    <source>
        <dbReference type="Proteomes" id="UP000694888"/>
    </source>
</evidence>
<dbReference type="SUPFAM" id="SSF90123">
    <property type="entry name" value="ABC transporter transmembrane region"/>
    <property type="match status" value="2"/>
</dbReference>
<keyword evidence="2" id="KW-0813">Transport</keyword>
<feature type="transmembrane region" description="Helical" evidence="9">
    <location>
        <begin position="1178"/>
        <end position="1201"/>
    </location>
</feature>
<accession>A0ABM0ZWT2</accession>
<dbReference type="Pfam" id="PF00664">
    <property type="entry name" value="ABC_membrane"/>
    <property type="match status" value="2"/>
</dbReference>
<feature type="transmembrane region" description="Helical" evidence="9">
    <location>
        <begin position="1049"/>
        <end position="1072"/>
    </location>
</feature>
<dbReference type="PANTHER" id="PTHR24223">
    <property type="entry name" value="ATP-BINDING CASSETTE SUB-FAMILY C"/>
    <property type="match status" value="1"/>
</dbReference>
<dbReference type="InterPro" id="IPR017871">
    <property type="entry name" value="ABC_transporter-like_CS"/>
</dbReference>
<dbReference type="PROSITE" id="PS50893">
    <property type="entry name" value="ABC_TRANSPORTER_2"/>
    <property type="match status" value="2"/>
</dbReference>
<evidence type="ECO:0000259" key="10">
    <source>
        <dbReference type="PROSITE" id="PS50893"/>
    </source>
</evidence>
<evidence type="ECO:0000256" key="1">
    <source>
        <dbReference type="ARBA" id="ARBA00004370"/>
    </source>
</evidence>
<feature type="region of interest" description="Disordered" evidence="8">
    <location>
        <begin position="918"/>
        <end position="968"/>
    </location>
</feature>
<dbReference type="GeneID" id="101863573"/>
<keyword evidence="4" id="KW-0547">Nucleotide-binding</keyword>
<dbReference type="RefSeq" id="XP_012936117.1">
    <property type="nucleotide sequence ID" value="XM_013080663.2"/>
</dbReference>
<dbReference type="InterPro" id="IPR027417">
    <property type="entry name" value="P-loop_NTPase"/>
</dbReference>
<evidence type="ECO:0000256" key="5">
    <source>
        <dbReference type="ARBA" id="ARBA00022840"/>
    </source>
</evidence>
<dbReference type="Gene3D" id="3.40.50.300">
    <property type="entry name" value="P-loop containing nucleotide triphosphate hydrolases"/>
    <property type="match status" value="2"/>
</dbReference>
<feature type="compositionally biased region" description="Polar residues" evidence="8">
    <location>
        <begin position="930"/>
        <end position="940"/>
    </location>
</feature>
<feature type="transmembrane region" description="Helical" evidence="9">
    <location>
        <begin position="509"/>
        <end position="527"/>
    </location>
</feature>
<dbReference type="InterPro" id="IPR036640">
    <property type="entry name" value="ABC1_TM_sf"/>
</dbReference>
<keyword evidence="12" id="KW-1185">Reference proteome</keyword>
<evidence type="ECO:0000313" key="13">
    <source>
        <dbReference type="RefSeq" id="XP_012936117.1"/>
    </source>
</evidence>
<evidence type="ECO:0000256" key="8">
    <source>
        <dbReference type="SAM" id="MobiDB-lite"/>
    </source>
</evidence>
<evidence type="ECO:0000256" key="4">
    <source>
        <dbReference type="ARBA" id="ARBA00022741"/>
    </source>
</evidence>
<feature type="domain" description="ABC transmembrane type-1" evidence="11">
    <location>
        <begin position="370"/>
        <end position="652"/>
    </location>
</feature>
<dbReference type="Pfam" id="PF00005">
    <property type="entry name" value="ABC_tran"/>
    <property type="match status" value="2"/>
</dbReference>
<evidence type="ECO:0000256" key="3">
    <source>
        <dbReference type="ARBA" id="ARBA00022692"/>
    </source>
</evidence>
<organism evidence="12 13">
    <name type="scientific">Aplysia californica</name>
    <name type="common">California sea hare</name>
    <dbReference type="NCBI Taxonomy" id="6500"/>
    <lineage>
        <taxon>Eukaryota</taxon>
        <taxon>Metazoa</taxon>
        <taxon>Spiralia</taxon>
        <taxon>Lophotrochozoa</taxon>
        <taxon>Mollusca</taxon>
        <taxon>Gastropoda</taxon>
        <taxon>Heterobranchia</taxon>
        <taxon>Euthyneura</taxon>
        <taxon>Tectipleura</taxon>
        <taxon>Aplysiida</taxon>
        <taxon>Aplysioidea</taxon>
        <taxon>Aplysiidae</taxon>
        <taxon>Aplysia</taxon>
    </lineage>
</organism>
<protein>
    <submittedName>
        <fullName evidence="13">Multidrug resistance-associated protein 1 isoform X1</fullName>
    </submittedName>
</protein>
<dbReference type="Proteomes" id="UP000694888">
    <property type="component" value="Unplaced"/>
</dbReference>
<evidence type="ECO:0000256" key="2">
    <source>
        <dbReference type="ARBA" id="ARBA00022448"/>
    </source>
</evidence>
<dbReference type="PROSITE" id="PS50929">
    <property type="entry name" value="ABC_TM1F"/>
    <property type="match status" value="2"/>
</dbReference>
<dbReference type="CDD" id="cd18603">
    <property type="entry name" value="ABC_6TM_MRP1_2_3_6_D2_like"/>
    <property type="match status" value="1"/>
</dbReference>
<feature type="transmembrane region" description="Helical" evidence="9">
    <location>
        <begin position="588"/>
        <end position="609"/>
    </location>
</feature>
<dbReference type="InterPro" id="IPR003439">
    <property type="entry name" value="ABC_transporter-like_ATP-bd"/>
</dbReference>
<feature type="compositionally biased region" description="Low complexity" evidence="8">
    <location>
        <begin position="918"/>
        <end position="929"/>
    </location>
</feature>
<keyword evidence="7 9" id="KW-0472">Membrane</keyword>
<feature type="transmembrane region" description="Helical" evidence="9">
    <location>
        <begin position="365"/>
        <end position="385"/>
    </location>
</feature>
<feature type="transmembrane region" description="Helical" evidence="9">
    <location>
        <begin position="1207"/>
        <end position="1227"/>
    </location>
</feature>